<keyword evidence="4" id="KW-1185">Reference proteome</keyword>
<sequence>MADKKQYTVNSGFDLGALSLEISEYLKNTQKLETQSFESNNEYIVQAREASAWKKFSGMDTATTVKLTLSNNILTAEIGKGKWLDKVAGAAVAWFVFAPILVTTAIGVYKQSKLPQSIFAQINDYVNRTILTASQNYQFITCKECGASVISSSAFCSSCGCKLTSNCSSCGSAIKTGERFCRSCGHAV</sequence>
<evidence type="ECO:0000313" key="4">
    <source>
        <dbReference type="Proteomes" id="UP000050326"/>
    </source>
</evidence>
<evidence type="ECO:0000313" key="3">
    <source>
        <dbReference type="EMBL" id="KPU42529.1"/>
    </source>
</evidence>
<keyword evidence="1" id="KW-1133">Transmembrane helix</keyword>
<keyword evidence="1" id="KW-0812">Transmembrane</keyword>
<dbReference type="AlphaFoldDB" id="A0A0P9ABS3"/>
<feature type="transmembrane region" description="Helical" evidence="1">
    <location>
        <begin position="87"/>
        <end position="109"/>
    </location>
</feature>
<evidence type="ECO:0000259" key="2">
    <source>
        <dbReference type="Pfam" id="PF12773"/>
    </source>
</evidence>
<evidence type="ECO:0000256" key="1">
    <source>
        <dbReference type="SAM" id="Phobius"/>
    </source>
</evidence>
<protein>
    <submittedName>
        <fullName evidence="3">Double zinc ribbon</fullName>
    </submittedName>
</protein>
<dbReference type="OrthoDB" id="9788304at2"/>
<comment type="caution">
    <text evidence="3">The sequence shown here is derived from an EMBL/GenBank/DDBJ whole genome shotgun (WGS) entry which is preliminary data.</text>
</comment>
<keyword evidence="1" id="KW-0472">Membrane</keyword>
<accession>A0A0P9ABS3</accession>
<feature type="domain" description="DZANK-type" evidence="2">
    <location>
        <begin position="142"/>
        <end position="185"/>
    </location>
</feature>
<organism evidence="3 4">
    <name type="scientific">Oxobacter pfennigii</name>
    <dbReference type="NCBI Taxonomy" id="36849"/>
    <lineage>
        <taxon>Bacteria</taxon>
        <taxon>Bacillati</taxon>
        <taxon>Bacillota</taxon>
        <taxon>Clostridia</taxon>
        <taxon>Eubacteriales</taxon>
        <taxon>Clostridiaceae</taxon>
        <taxon>Oxobacter</taxon>
    </lineage>
</organism>
<reference evidence="3 4" key="1">
    <citation type="submission" date="2015-09" db="EMBL/GenBank/DDBJ databases">
        <title>Genome sequence of Oxobacter pfennigii DSM 3222.</title>
        <authorList>
            <person name="Poehlein A."/>
            <person name="Bengelsdorf F.R."/>
            <person name="Schiel-Bengelsdorf B."/>
            <person name="Duerre P."/>
            <person name="Daniel R."/>
        </authorList>
    </citation>
    <scope>NUCLEOTIDE SEQUENCE [LARGE SCALE GENOMIC DNA]</scope>
    <source>
        <strain evidence="3 4">DSM 3222</strain>
    </source>
</reference>
<dbReference type="STRING" id="36849.OXPF_43140"/>
<dbReference type="Proteomes" id="UP000050326">
    <property type="component" value="Unassembled WGS sequence"/>
</dbReference>
<proteinExistence type="predicted"/>
<name>A0A0P9ABS3_9CLOT</name>
<dbReference type="EMBL" id="LKET01000068">
    <property type="protein sequence ID" value="KPU42529.1"/>
    <property type="molecule type" value="Genomic_DNA"/>
</dbReference>
<dbReference type="InterPro" id="IPR025874">
    <property type="entry name" value="DZR"/>
</dbReference>
<dbReference type="RefSeq" id="WP_054877229.1">
    <property type="nucleotide sequence ID" value="NZ_LKET01000068.1"/>
</dbReference>
<dbReference type="Pfam" id="PF12773">
    <property type="entry name" value="DZR"/>
    <property type="match status" value="1"/>
</dbReference>
<gene>
    <name evidence="3" type="ORF">OXPF_43140</name>
</gene>